<name>A0A1F7V6Y2_9BACT</name>
<comment type="caution">
    <text evidence="1">The sequence shown here is derived from an EMBL/GenBank/DDBJ whole genome shotgun (WGS) entry which is preliminary data.</text>
</comment>
<sequence length="88" mass="10167">MANHTKQFNNAITLSKQEYLRLKQQAQAYRALAAKVFEMPLKDPIAEVVTDFRTTGLYTKEFLADLEDGLRKSSYARKYANQTSPKRH</sequence>
<evidence type="ECO:0000313" key="1">
    <source>
        <dbReference type="EMBL" id="OGL85847.1"/>
    </source>
</evidence>
<accession>A0A1F7V6Y2</accession>
<dbReference type="Proteomes" id="UP000178723">
    <property type="component" value="Unassembled WGS sequence"/>
</dbReference>
<evidence type="ECO:0000313" key="2">
    <source>
        <dbReference type="Proteomes" id="UP000178723"/>
    </source>
</evidence>
<reference evidence="1 2" key="1">
    <citation type="journal article" date="2016" name="Nat. Commun.">
        <title>Thousands of microbial genomes shed light on interconnected biogeochemical processes in an aquifer system.</title>
        <authorList>
            <person name="Anantharaman K."/>
            <person name="Brown C.T."/>
            <person name="Hug L.A."/>
            <person name="Sharon I."/>
            <person name="Castelle C.J."/>
            <person name="Probst A.J."/>
            <person name="Thomas B.C."/>
            <person name="Singh A."/>
            <person name="Wilkins M.J."/>
            <person name="Karaoz U."/>
            <person name="Brodie E.L."/>
            <person name="Williams K.H."/>
            <person name="Hubbard S.S."/>
            <person name="Banfield J.F."/>
        </authorList>
    </citation>
    <scope>NUCLEOTIDE SEQUENCE [LARGE SCALE GENOMIC DNA]</scope>
</reference>
<organism evidence="1 2">
    <name type="scientific">Candidatus Uhrbacteria bacterium RIFCSPLOWO2_02_FULL_48_12</name>
    <dbReference type="NCBI Taxonomy" id="1802407"/>
    <lineage>
        <taxon>Bacteria</taxon>
        <taxon>Candidatus Uhriibacteriota</taxon>
    </lineage>
</organism>
<dbReference type="EMBL" id="MGEP01000058">
    <property type="protein sequence ID" value="OGL85847.1"/>
    <property type="molecule type" value="Genomic_DNA"/>
</dbReference>
<protein>
    <submittedName>
        <fullName evidence="1">Uncharacterized protein</fullName>
    </submittedName>
</protein>
<dbReference type="STRING" id="1802407.A3I40_03435"/>
<dbReference type="AlphaFoldDB" id="A0A1F7V6Y2"/>
<gene>
    <name evidence="1" type="ORF">A3I40_03435</name>
</gene>
<proteinExistence type="predicted"/>